<proteinExistence type="predicted"/>
<feature type="domain" description="Peptidase M10 serralysin C-terminal" evidence="5">
    <location>
        <begin position="1054"/>
        <end position="1111"/>
    </location>
</feature>
<feature type="domain" description="Peptidase M10 serralysin C-terminal" evidence="5">
    <location>
        <begin position="1301"/>
        <end position="1363"/>
    </location>
</feature>
<dbReference type="InterPro" id="IPR050557">
    <property type="entry name" value="RTX_toxin/Mannuronan_C5-epim"/>
</dbReference>
<dbReference type="EMBL" id="CP070968">
    <property type="protein sequence ID" value="QSF54708.1"/>
    <property type="molecule type" value="Genomic_DNA"/>
</dbReference>
<dbReference type="Pfam" id="PF00353">
    <property type="entry name" value="HemolysinCabind"/>
    <property type="match status" value="13"/>
</dbReference>
<gene>
    <name evidence="6" type="ORF">JX001_02475</name>
</gene>
<dbReference type="InterPro" id="IPR001343">
    <property type="entry name" value="Hemolysn_Ca-bd"/>
</dbReference>
<feature type="domain" description="Peptidase M10 serralysin C-terminal" evidence="5">
    <location>
        <begin position="809"/>
        <end position="872"/>
    </location>
</feature>
<accession>A0ABX7LPG4</accession>
<dbReference type="SUPFAM" id="SSF51120">
    <property type="entry name" value="beta-Roll"/>
    <property type="match status" value="11"/>
</dbReference>
<evidence type="ECO:0000256" key="1">
    <source>
        <dbReference type="ARBA" id="ARBA00001913"/>
    </source>
</evidence>
<name>A0ABX7LPG4_9CAUL</name>
<reference evidence="6 7" key="1">
    <citation type="submission" date="2021-02" db="EMBL/GenBank/DDBJ databases">
        <title>Brevundimonas sp. CS1 genome sequence.</title>
        <authorList>
            <person name="Lee K."/>
            <person name="Choi Y.-J."/>
            <person name="Son H.-R."/>
        </authorList>
    </citation>
    <scope>NUCLEOTIDE SEQUENCE [LARGE SCALE GENOMIC DNA]</scope>
    <source>
        <strain evidence="6 7">CS1</strain>
    </source>
</reference>
<dbReference type="PANTHER" id="PTHR38340">
    <property type="entry name" value="S-LAYER PROTEIN"/>
    <property type="match status" value="1"/>
</dbReference>
<dbReference type="Pfam" id="PF08548">
    <property type="entry name" value="Peptidase_M10_C"/>
    <property type="match status" value="5"/>
</dbReference>
<organism evidence="6 7">
    <name type="scientific">Brevundimonas fontaquae</name>
    <dbReference type="NCBI Taxonomy" id="2813778"/>
    <lineage>
        <taxon>Bacteria</taxon>
        <taxon>Pseudomonadati</taxon>
        <taxon>Pseudomonadota</taxon>
        <taxon>Alphaproteobacteria</taxon>
        <taxon>Caulobacterales</taxon>
        <taxon>Caulobacteraceae</taxon>
        <taxon>Brevundimonas</taxon>
    </lineage>
</organism>
<feature type="domain" description="Peptidase M10 serralysin C-terminal" evidence="5">
    <location>
        <begin position="900"/>
        <end position="987"/>
    </location>
</feature>
<dbReference type="PROSITE" id="PS00330">
    <property type="entry name" value="HEMOLYSIN_CALCIUM"/>
    <property type="match status" value="16"/>
</dbReference>
<dbReference type="Gene3D" id="2.150.10.10">
    <property type="entry name" value="Serralysin-like metalloprotease, C-terminal"/>
    <property type="match status" value="10"/>
</dbReference>
<evidence type="ECO:0000256" key="4">
    <source>
        <dbReference type="ARBA" id="ARBA00022737"/>
    </source>
</evidence>
<dbReference type="PRINTS" id="PR00313">
    <property type="entry name" value="CABNDNGRPT"/>
</dbReference>
<dbReference type="RefSeq" id="WP_205682146.1">
    <property type="nucleotide sequence ID" value="NZ_CP070968.1"/>
</dbReference>
<keyword evidence="7" id="KW-1185">Reference proteome</keyword>
<comment type="subcellular location">
    <subcellularLocation>
        <location evidence="2">Secreted</location>
    </subcellularLocation>
</comment>
<evidence type="ECO:0000313" key="6">
    <source>
        <dbReference type="EMBL" id="QSF54708.1"/>
    </source>
</evidence>
<evidence type="ECO:0000313" key="7">
    <source>
        <dbReference type="Proteomes" id="UP000662957"/>
    </source>
</evidence>
<keyword evidence="4" id="KW-0677">Repeat</keyword>
<dbReference type="InterPro" id="IPR013858">
    <property type="entry name" value="Peptidase_M10B_C"/>
</dbReference>
<evidence type="ECO:0000259" key="5">
    <source>
        <dbReference type="Pfam" id="PF08548"/>
    </source>
</evidence>
<dbReference type="Proteomes" id="UP000662957">
    <property type="component" value="Chromosome"/>
</dbReference>
<dbReference type="PANTHER" id="PTHR38340:SF1">
    <property type="entry name" value="S-LAYER PROTEIN"/>
    <property type="match status" value="1"/>
</dbReference>
<protein>
    <submittedName>
        <fullName evidence="6">Calcium-binding protein</fullName>
    </submittedName>
</protein>
<dbReference type="InterPro" id="IPR018511">
    <property type="entry name" value="Hemolysin-typ_Ca-bd_CS"/>
</dbReference>
<comment type="cofactor">
    <cofactor evidence="1">
        <name>Ca(2+)</name>
        <dbReference type="ChEBI" id="CHEBI:29108"/>
    </cofactor>
</comment>
<dbReference type="InterPro" id="IPR011049">
    <property type="entry name" value="Serralysin-like_metalloprot_C"/>
</dbReference>
<keyword evidence="3" id="KW-0964">Secreted</keyword>
<feature type="domain" description="Peptidase M10 serralysin C-terminal" evidence="5">
    <location>
        <begin position="1180"/>
        <end position="1237"/>
    </location>
</feature>
<evidence type="ECO:0000256" key="2">
    <source>
        <dbReference type="ARBA" id="ARBA00004613"/>
    </source>
</evidence>
<sequence length="1454" mass="146053">MRILSATLEFLPNMLSAESYQPDAFAYDSSPLSVVINGTSGNDVLIGSAGDDTLNGLEGDDVLDGRAGADSLIGGDGFDIVSYAQATGPVWVYISGGGDPRGEAVGDTYSSIEGIIGSAFNDYLSGNGLNNRLYGGRGDDTIYGFGGLSSVSYLYGEDGIDTLVGSIGVDVMDGGNGENTVSYILSPTGLTISLIDSSRNTGWAMGDTYANIQDVIGSNYNDVIYGNNDFINQLQGQEGDDQIYGVGSAYTVLIGGAGADQLHAGTGGNLIDYETSLQGVTASMANPTLNTGDAAGDTYFGLFGHDLAGSPFDDVLYGDAGDNNIIGDPDINVYLRSGTDQLYGGAGNDTLDGGGGGDRLDGEEGFDAAAYTSAQAGLHVYLLNPAANTGDAQGDTFFNIEAVIGSAFADTIGGDNANNSLFGEAGNDVLQGEGGDDLLVGGAGSDRLIGGAGLDLAVYSDSNQGLSVSMEAPQFNTGIAGGDTYEGVEGLLGSKFADVLVGDAGSNVLRGEGGDDRLSGAAGDDVLFGDAGADQLDGGAGFNIASYQTSSAGVTASLTDPSLNTGDAKGDTYQNIQQLNGSEYADILTAISANGGVVRGLGGDDTLYATGFGAQLSGDDGNDVLNGGAGDDVLVGGAGSDQLIGGGGVDLASYVTSTSGVTASLGSGGVSGDASGDSYAGVENLAGTDFADDLTGDASSNYLLGLFGDDTLRGGDGDDLLEGGVGADALLGGAGFDYAVYSAADTAVTVVLSGGTQLGDANGDTFSSIEGVLGSAFGDVIIGDAASNVLQGLGGNDRLNGGGGSDLLVGGAGDDILFGGAGNDSLTGGTGSDRFIYSLVTDSQSTPEIAPDIIEDFETGTDKIDISALRPTNVSIGRDGAYTLVSAQTSEGIWAVRVVGDVSISDVIQTATGQQIIGTSGPDVLVGTAGPDILNGGGGGDTLTGGLGSDTFLYAAASDSNASGRDLITDFETGVDRIDLSALNTTEISIIRDGASSYVFASSPGGGFQLQVNGALQASDIVYGYNHSIYVIGSNDSDILIGSNQGDPIVGNGGDDTIIGGVGADALHGGAGRDTFVIRSAAESNATGYDNYYDFTTAEDRLDLTALSTTAISVLRQTDGSSVVFGNSASGNFQFIAAGHAINGGDFVYGNNHSVYLIGSSVGETIIGSAYGDPIQGEGGDDILIGGLGADAIHGGAGRDTFVIRTAAESSATGYDNYYDFTTGEDRIDLTALNTTAISVLRQTDGSSVIFGNSASGDFQFIAAGRAINGGDFTYGNNHSVFLVGSAAGETLIGSNYADPILGGGGDDIVIGGGGADSLEGGAGRDIFRYRAASESTLGFSDRIQDFVAGVDKIDLTGLRSGAADKYGIAYDGGGSFLYVDIGGDGTNDMLIQLKNVNLTAADITWDAQSASSQPLSAMAFDLWASHAHAADTASGPAIEWVNPICSHDQAWLL</sequence>
<evidence type="ECO:0000256" key="3">
    <source>
        <dbReference type="ARBA" id="ARBA00022525"/>
    </source>
</evidence>